<evidence type="ECO:0000256" key="5">
    <source>
        <dbReference type="ARBA" id="ARBA00022723"/>
    </source>
</evidence>
<comment type="cofactor">
    <cofactor evidence="1">
        <name>heme b</name>
        <dbReference type="ChEBI" id="CHEBI:60344"/>
    </cofactor>
</comment>
<dbReference type="PRINTS" id="PR00359">
    <property type="entry name" value="BP450"/>
</dbReference>
<dbReference type="InterPro" id="IPR036396">
    <property type="entry name" value="Cyt_P450_sf"/>
</dbReference>
<evidence type="ECO:0000313" key="10">
    <source>
        <dbReference type="EMBL" id="MBA1140284.1"/>
    </source>
</evidence>
<evidence type="ECO:0000256" key="1">
    <source>
        <dbReference type="ARBA" id="ARBA00001970"/>
    </source>
</evidence>
<evidence type="ECO:0000256" key="8">
    <source>
        <dbReference type="SAM" id="MobiDB-lite"/>
    </source>
</evidence>
<evidence type="ECO:0000256" key="9">
    <source>
        <dbReference type="SAM" id="Phobius"/>
    </source>
</evidence>
<proteinExistence type="inferred from homology"/>
<organism evidence="10 11">
    <name type="scientific">Mesorhizobium neociceri</name>
    <dbReference type="NCBI Taxonomy" id="1307853"/>
    <lineage>
        <taxon>Bacteria</taxon>
        <taxon>Pseudomonadati</taxon>
        <taxon>Pseudomonadota</taxon>
        <taxon>Alphaproteobacteria</taxon>
        <taxon>Hyphomicrobiales</taxon>
        <taxon>Phyllobacteriaceae</taxon>
        <taxon>Mesorhizobium</taxon>
    </lineage>
</organism>
<keyword evidence="11" id="KW-1185">Reference proteome</keyword>
<dbReference type="RefSeq" id="WP_181056979.1">
    <property type="nucleotide sequence ID" value="NZ_JACDTY010000003.1"/>
</dbReference>
<evidence type="ECO:0000256" key="3">
    <source>
        <dbReference type="ARBA" id="ARBA00010617"/>
    </source>
</evidence>
<dbReference type="InterPro" id="IPR017972">
    <property type="entry name" value="Cyt_P450_CS"/>
</dbReference>
<keyword evidence="4" id="KW-0575">Peroxidase</keyword>
<dbReference type="InterPro" id="IPR002397">
    <property type="entry name" value="Cyt_P450_B"/>
</dbReference>
<reference evidence="10 11" key="1">
    <citation type="submission" date="2020-07" db="EMBL/GenBank/DDBJ databases">
        <title>Definition of the novel symbiovar canariense within Mesorhizobium novociceri, a new species of genus Mesorhizobium nodulating Cicer canariense in the Caldera de Taburiente National Park (La Palma, Canary Islands).</title>
        <authorList>
            <person name="Leon-Barrios M."/>
            <person name="Perez-Yepez J."/>
            <person name="Flores-Felix J.D."/>
            <person name="Ramirez-Baena M.H."/>
            <person name="Pulido-Suarez L."/>
            <person name="Igual J.M."/>
            <person name="Velazquez E."/>
            <person name="Peix A."/>
        </authorList>
    </citation>
    <scope>NUCLEOTIDE SEQUENCE [LARGE SCALE GENOMIC DNA]</scope>
    <source>
        <strain evidence="10 11">CCANP35</strain>
    </source>
</reference>
<dbReference type="Pfam" id="PF00067">
    <property type="entry name" value="p450"/>
    <property type="match status" value="1"/>
</dbReference>
<keyword evidence="9" id="KW-0472">Membrane</keyword>
<evidence type="ECO:0000313" key="11">
    <source>
        <dbReference type="Proteomes" id="UP000558284"/>
    </source>
</evidence>
<dbReference type="InterPro" id="IPR011008">
    <property type="entry name" value="Dimeric_a/b-barrel"/>
</dbReference>
<dbReference type="PANTHER" id="PTHR46696:SF1">
    <property type="entry name" value="CYTOCHROME P450 YJIB-RELATED"/>
    <property type="match status" value="1"/>
</dbReference>
<dbReference type="SUPFAM" id="SSF48264">
    <property type="entry name" value="Cytochrome P450"/>
    <property type="match status" value="1"/>
</dbReference>
<evidence type="ECO:0000256" key="2">
    <source>
        <dbReference type="ARBA" id="ARBA00001971"/>
    </source>
</evidence>
<dbReference type="GO" id="GO:0020037">
    <property type="term" value="F:heme binding"/>
    <property type="evidence" value="ECO:0007669"/>
    <property type="project" value="InterPro"/>
</dbReference>
<dbReference type="InterPro" id="IPR001128">
    <property type="entry name" value="Cyt_P450"/>
</dbReference>
<comment type="similarity">
    <text evidence="3">Belongs to the cytochrome P450 family.</text>
</comment>
<dbReference type="GO" id="GO:0005506">
    <property type="term" value="F:iron ion binding"/>
    <property type="evidence" value="ECO:0007669"/>
    <property type="project" value="InterPro"/>
</dbReference>
<comment type="caution">
    <text evidence="10">The sequence shown here is derived from an EMBL/GenBank/DDBJ whole genome shotgun (WGS) entry which is preliminary data.</text>
</comment>
<accession>A0A838B3B7</accession>
<dbReference type="InterPro" id="IPR006314">
    <property type="entry name" value="Dyp_peroxidase"/>
</dbReference>
<dbReference type="PANTHER" id="PTHR46696">
    <property type="entry name" value="P450, PUTATIVE (EUROFUNG)-RELATED"/>
    <property type="match status" value="1"/>
</dbReference>
<dbReference type="GO" id="GO:0016705">
    <property type="term" value="F:oxidoreductase activity, acting on paired donors, with incorporation or reduction of molecular oxygen"/>
    <property type="evidence" value="ECO:0007669"/>
    <property type="project" value="InterPro"/>
</dbReference>
<keyword evidence="9" id="KW-1133">Transmembrane helix</keyword>
<dbReference type="Proteomes" id="UP000558284">
    <property type="component" value="Unassembled WGS sequence"/>
</dbReference>
<keyword evidence="5" id="KW-0479">Metal-binding</keyword>
<evidence type="ECO:0000256" key="6">
    <source>
        <dbReference type="ARBA" id="ARBA00023002"/>
    </source>
</evidence>
<gene>
    <name evidence="10" type="ORF">H0241_08440</name>
</gene>
<sequence length="1440" mass="158807">MTELKYFDAIRAAQKNQRPLSEMPPFDLGRIRKTGLIARIVGSLFEDPRWALSLLRRFRPTGKLFGVLLVTKNADVRDILERGDEFQTPYGPEMTEMARGSNFILGMQDGADYRRMKSSVLSAFPPAEVEAAVRPIAARHSQEIMMHASPGFDAISRLMKIVPVHICRDYFGVEIDDESEFADWAIALSALFFSDPGASPVMRELAVVAGDRILKVIDRSIQSARDQGLKTEQPLARLVAQMDQGRLSRDDLNSIMLGMIAGFVPTNVLAGGNCLDVILSRPDARQAIDAALAENDTGKLDRAVLEAMRFKPIWVGPWRYTARDAIIGKGTRRERLVKAGTVVMPATLSAMFDADAVQNPDQFDTSRPHRDYMVFGHGIHQCIGAEIARIQIGESLRALFQKQGLRRLPGKGGRMTRIGAYPETLKVDFEPAALCRTVTQSMVTVVCPVTRSGSLDAVRDKVAGLGNPAGEEVRTALDIVGTIHFASLAVVGTGEIDADSGQEKGALVLEISGDGSIDDVINAVTHAIGHRLRPIFKDVCDLRDGGALNDFLRKHNVDISPSFGSNAGLVFSGTPGHSVQRIKAEQQLFEAVRDIVERPRKGTGNAPAVLAEARQHLQSLGTFAWAFEPAESLLEKPPGHWGRALMTTLLVPPVFVTVAIIWAACWYMTYSVVFGRSIDISSQEISFTALAVAITSLLLSGLGVLVAAALLVFWCLLALRRREDRDQPESTSISISELNAILVKEDHAAQNHLTAISTMKAGILRRLALRFSFYLISIAAQKVFKPGFLNTINTIHFARWILLPSSNRLMFFSNYGGSWESYLEDFIAKASAGLTGVWSNTVGYPRTRWLFLDGARDGDRFKRWARRQQVPTLFWYSAYPQVNTTRIRINSRVRRGIASAVGNEARDWLSLFGSLRRPASETTTVQKTTSLLANISSAFPAPLEQQLETGEIQSIFFGPLGPLGYSHMLAIRVPDKLPAPKRRAWLDFVVEQTSFGEGRPAGRAMIVAFGPGGLRQLGLDESVGDDPLETFPIAFRHGMGNPERGRILDDRGRDGPDEWEWGSMENPVDLVIVCYAEDPGRLKTEIATVKRKTTGAGMKVVAELPLAVNRGPTDTNTKSPDGAKRDDRSERGPAYEHFGFADGISQPIVRGTTRASRGAASMHLVAPGEFLFGYRDEHGFYPASPSVSASHDRTGILSQVRRSRLIPGLPPPPRDFGRNGSFLVIRQFEQHVDVFNDYCKKAAALVANQLGNQAITQDWIAAKMLGRWQNGSSLVRNPDHPGRVIDNSFATGAEDPQGHRCPLGAHIRRSNPRDSLGEDRDTQINIGKRHRILRIGRTYEKPDGKNGKAEKGLLFMCLNADIERQYEFIQQTWVSSATFQGLVAEKDPTIGSRDGDGRFTIPSWEKVTTLRDMPQFVTTKGGGYFFMPSRSALRYLISRL</sequence>
<feature type="region of interest" description="Disordered" evidence="8">
    <location>
        <begin position="1108"/>
        <end position="1134"/>
    </location>
</feature>
<keyword evidence="7" id="KW-0408">Iron</keyword>
<comment type="cofactor">
    <cofactor evidence="2">
        <name>heme</name>
        <dbReference type="ChEBI" id="CHEBI:30413"/>
    </cofactor>
</comment>
<name>A0A838B3B7_9HYPH</name>
<dbReference type="PROSITE" id="PS00086">
    <property type="entry name" value="CYTOCHROME_P450"/>
    <property type="match status" value="1"/>
</dbReference>
<evidence type="ECO:0000256" key="4">
    <source>
        <dbReference type="ARBA" id="ARBA00022559"/>
    </source>
</evidence>
<dbReference type="GO" id="GO:0004497">
    <property type="term" value="F:monooxygenase activity"/>
    <property type="evidence" value="ECO:0007669"/>
    <property type="project" value="InterPro"/>
</dbReference>
<feature type="transmembrane region" description="Helical" evidence="9">
    <location>
        <begin position="644"/>
        <end position="669"/>
    </location>
</feature>
<keyword evidence="9" id="KW-0812">Transmembrane</keyword>
<feature type="compositionally biased region" description="Basic and acidic residues" evidence="8">
    <location>
        <begin position="1121"/>
        <end position="1134"/>
    </location>
</feature>
<feature type="transmembrane region" description="Helical" evidence="9">
    <location>
        <begin position="689"/>
        <end position="719"/>
    </location>
</feature>
<dbReference type="SUPFAM" id="SSF54909">
    <property type="entry name" value="Dimeric alpha+beta barrel"/>
    <property type="match status" value="1"/>
</dbReference>
<keyword evidence="6" id="KW-0560">Oxidoreductase</keyword>
<dbReference type="Gene3D" id="1.10.630.10">
    <property type="entry name" value="Cytochrome P450"/>
    <property type="match status" value="1"/>
</dbReference>
<protein>
    <submittedName>
        <fullName evidence="10">Cytochrome P450</fullName>
    </submittedName>
</protein>
<evidence type="ECO:0000256" key="7">
    <source>
        <dbReference type="ARBA" id="ARBA00023004"/>
    </source>
</evidence>
<dbReference type="GO" id="GO:0004601">
    <property type="term" value="F:peroxidase activity"/>
    <property type="evidence" value="ECO:0007669"/>
    <property type="project" value="UniProtKB-KW"/>
</dbReference>
<dbReference type="PROSITE" id="PS51404">
    <property type="entry name" value="DYP_PEROXIDASE"/>
    <property type="match status" value="1"/>
</dbReference>
<dbReference type="EMBL" id="JACDTY010000003">
    <property type="protein sequence ID" value="MBA1140284.1"/>
    <property type="molecule type" value="Genomic_DNA"/>
</dbReference>